<dbReference type="GO" id="GO:0000978">
    <property type="term" value="F:RNA polymerase II cis-regulatory region sequence-specific DNA binding"/>
    <property type="evidence" value="ECO:0007669"/>
    <property type="project" value="TreeGrafter"/>
</dbReference>
<keyword evidence="2" id="KW-0805">Transcription regulation</keyword>
<evidence type="ECO:0000259" key="8">
    <source>
        <dbReference type="PROSITE" id="PS50888"/>
    </source>
</evidence>
<keyword evidence="5" id="KW-0539">Nucleus</keyword>
<evidence type="ECO:0000313" key="9">
    <source>
        <dbReference type="EMBL" id="KAJ6216985.1"/>
    </source>
</evidence>
<dbReference type="PANTHER" id="PTHR15741:SF37">
    <property type="entry name" value="LD38259P"/>
    <property type="match status" value="1"/>
</dbReference>
<feature type="domain" description="BHLH" evidence="8">
    <location>
        <begin position="894"/>
        <end position="948"/>
    </location>
</feature>
<evidence type="ECO:0000313" key="10">
    <source>
        <dbReference type="Proteomes" id="UP001142055"/>
    </source>
</evidence>
<dbReference type="InterPro" id="IPR036638">
    <property type="entry name" value="HLH_DNA-bd_sf"/>
</dbReference>
<dbReference type="SUPFAM" id="SSF47459">
    <property type="entry name" value="HLH, helix-loop-helix DNA-binding domain"/>
    <property type="match status" value="1"/>
</dbReference>
<keyword evidence="10" id="KW-1185">Reference proteome</keyword>
<dbReference type="OMA" id="TEFHSSI"/>
<dbReference type="PANTHER" id="PTHR15741">
    <property type="entry name" value="BASIC HELIX-LOOP-HELIX ZIP TRANSCRIPTION FACTOR"/>
    <property type="match status" value="1"/>
</dbReference>
<accession>A0A9Q0RK31</accession>
<dbReference type="GO" id="GO:0046983">
    <property type="term" value="F:protein dimerization activity"/>
    <property type="evidence" value="ECO:0007669"/>
    <property type="project" value="InterPro"/>
</dbReference>
<protein>
    <recommendedName>
        <fullName evidence="8">BHLH domain-containing protein</fullName>
    </recommendedName>
</protein>
<feature type="compositionally biased region" description="Polar residues" evidence="7">
    <location>
        <begin position="530"/>
        <end position="543"/>
    </location>
</feature>
<comment type="subcellular location">
    <subcellularLocation>
        <location evidence="1">Nucleus</location>
    </subcellularLocation>
</comment>
<feature type="region of interest" description="Disordered" evidence="7">
    <location>
        <begin position="530"/>
        <end position="549"/>
    </location>
</feature>
<organism evidence="9 10">
    <name type="scientific">Blomia tropicalis</name>
    <name type="common">Mite</name>
    <dbReference type="NCBI Taxonomy" id="40697"/>
    <lineage>
        <taxon>Eukaryota</taxon>
        <taxon>Metazoa</taxon>
        <taxon>Ecdysozoa</taxon>
        <taxon>Arthropoda</taxon>
        <taxon>Chelicerata</taxon>
        <taxon>Arachnida</taxon>
        <taxon>Acari</taxon>
        <taxon>Acariformes</taxon>
        <taxon>Sarcoptiformes</taxon>
        <taxon>Astigmata</taxon>
        <taxon>Glycyphagoidea</taxon>
        <taxon>Echimyopodidae</taxon>
        <taxon>Blomia</taxon>
    </lineage>
</organism>
<dbReference type="CDD" id="cd11405">
    <property type="entry name" value="bHLHzip_MLXIP_like"/>
    <property type="match status" value="1"/>
</dbReference>
<dbReference type="Gene3D" id="4.10.280.10">
    <property type="entry name" value="Helix-loop-helix DNA-binding domain"/>
    <property type="match status" value="1"/>
</dbReference>
<dbReference type="Proteomes" id="UP001142055">
    <property type="component" value="Chromosome 3"/>
</dbReference>
<dbReference type="InterPro" id="IPR011598">
    <property type="entry name" value="bHLH_dom"/>
</dbReference>
<feature type="coiled-coil region" evidence="6">
    <location>
        <begin position="945"/>
        <end position="979"/>
    </location>
</feature>
<dbReference type="AlphaFoldDB" id="A0A9Q0RK31"/>
<sequence>MDDTVVSVTSPLPKRKISKGESIHSGHFMVSDIDETETEAEKSQSQSGHESDYERDEDACTKLSNYEPLQAKETTQTYVYGSKANSWVQIDSSLTKLFECMSLAYNGKITSPRWKTFKGLKLPIKDKIRLNNIIWRAWHIQYIAGRNPVVCQFSSSADTKRHKQTEAILLEGKYWKRRVDAVKAEYKKWRMFHHRTGCPHTPSRPTDFDLENLPRWSNNLSNIDSMFSCEDSGDFFSLNYTNSSNSFGNYYDYNSREIARSGMGAQFMQPGLEQLQPNVDFMDTFEPIHDVISRIQNHNLPLPTVHEESVNFDVNINSKDVQDELLNLFESSTDQVTGTIANNITKPMINPNYPTDNIFQANDQIIDLNSKINNSNIMVDSQQTPMTGTFDVSKMEMNINDYTYQNQMVHPNMGSLFDQSQSLQESSPISQMNQSKGNMSMSVTQPSMYTNKIAFDPSGNNPTMGHSNDNSFGINRYQTSTRNVHEMQPQQSINMFQTDPTMFYHSPEMSHKNAKNKYQYSSFFSNKPFTNSTSEPVQKSSGLANRYRSRSISGGNKSVTIKSLLNRPSLVSTMNQRDNFGGSTSFSTLNSNQNDMQIRSNIERSLSLPTSIAGRQAKTGLNNQRYIQRNPETSSNVPFENSTKLSNNANYSFESGISNFYQNSVSATPSPMSSQSSPYSNPDTQLLPQVTQNVQRKLSASSLESSQFGVPPPMATPNFAFGGSNQMSNVMQSTSNVMDNSSNVFTSHLNISPSSSSAIITETTSTTITTTNNPLTHSNSFAIGSAQSQFNMMNNVKNICYKTETNKDSNTKRNHKSRTSTFVSNEFVSHREKMQSFRDSTDLSSSGSIITKANTSRDMATFKHMTSGIVSPNPLCSSFNLPTKSEERSLYKERRRVCHINAEQKRRCNIKNGFDTLRNLLPNLSSNANSKISKAAMLQKAADYIRILKSEKYEQQKEYDLLKQQVENLNQTISMFQSQLPATGAPVVGQRSSQIKEQYANYVQTRTMQNWKFWIFSIIMESLLESYCNTVATSNFDEMCKTLFRWLDQSCCLITLRRDVLNSLRYISTSTNILTNPESLPEEAILAVTKANPNLSKEDDNHRTYQGL</sequence>
<proteinExistence type="predicted"/>
<dbReference type="CDD" id="cd21739">
    <property type="entry name" value="NES2-NLS_ChREBP-like"/>
    <property type="match status" value="1"/>
</dbReference>
<dbReference type="InterPro" id="IPR052207">
    <property type="entry name" value="Max-like/E-box_TFs"/>
</dbReference>
<feature type="compositionally biased region" description="Polar residues" evidence="7">
    <location>
        <begin position="1"/>
        <end position="10"/>
    </location>
</feature>
<dbReference type="EMBL" id="JAPWDV010000003">
    <property type="protein sequence ID" value="KAJ6216985.1"/>
    <property type="molecule type" value="Genomic_DNA"/>
</dbReference>
<evidence type="ECO:0000256" key="3">
    <source>
        <dbReference type="ARBA" id="ARBA00023125"/>
    </source>
</evidence>
<reference evidence="9" key="1">
    <citation type="submission" date="2022-12" db="EMBL/GenBank/DDBJ databases">
        <title>Genome assemblies of Blomia tropicalis.</title>
        <authorList>
            <person name="Cui Y."/>
        </authorList>
    </citation>
    <scope>NUCLEOTIDE SEQUENCE</scope>
    <source>
        <tissue evidence="9">Adult mites</tissue>
    </source>
</reference>
<evidence type="ECO:0000256" key="2">
    <source>
        <dbReference type="ARBA" id="ARBA00023015"/>
    </source>
</evidence>
<name>A0A9Q0RK31_BLOTA</name>
<keyword evidence="6" id="KW-0175">Coiled coil</keyword>
<dbReference type="SMART" id="SM00353">
    <property type="entry name" value="HLH"/>
    <property type="match status" value="1"/>
</dbReference>
<evidence type="ECO:0000256" key="6">
    <source>
        <dbReference type="SAM" id="Coils"/>
    </source>
</evidence>
<keyword evidence="4" id="KW-0804">Transcription</keyword>
<comment type="caution">
    <text evidence="9">The sequence shown here is derived from an EMBL/GenBank/DDBJ whole genome shotgun (WGS) entry which is preliminary data.</text>
</comment>
<keyword evidence="3" id="KW-0238">DNA-binding</keyword>
<dbReference type="GO" id="GO:0005634">
    <property type="term" value="C:nucleus"/>
    <property type="evidence" value="ECO:0007669"/>
    <property type="project" value="UniProtKB-SubCell"/>
</dbReference>
<feature type="region of interest" description="Disordered" evidence="7">
    <location>
        <begin position="1"/>
        <end position="57"/>
    </location>
</feature>
<evidence type="ECO:0000256" key="5">
    <source>
        <dbReference type="ARBA" id="ARBA00023242"/>
    </source>
</evidence>
<dbReference type="Pfam" id="PF00010">
    <property type="entry name" value="HLH"/>
    <property type="match status" value="1"/>
</dbReference>
<gene>
    <name evidence="9" type="ORF">RDWZM_008142</name>
</gene>
<evidence type="ECO:0000256" key="4">
    <source>
        <dbReference type="ARBA" id="ARBA00023163"/>
    </source>
</evidence>
<dbReference type="PROSITE" id="PS50888">
    <property type="entry name" value="BHLH"/>
    <property type="match status" value="1"/>
</dbReference>
<evidence type="ECO:0000256" key="1">
    <source>
        <dbReference type="ARBA" id="ARBA00004123"/>
    </source>
</evidence>
<evidence type="ECO:0000256" key="7">
    <source>
        <dbReference type="SAM" id="MobiDB-lite"/>
    </source>
</evidence>
<dbReference type="GO" id="GO:0000981">
    <property type="term" value="F:DNA-binding transcription factor activity, RNA polymerase II-specific"/>
    <property type="evidence" value="ECO:0007669"/>
    <property type="project" value="TreeGrafter"/>
</dbReference>